<reference evidence="3" key="2">
    <citation type="submission" date="2024-04" db="EMBL/GenBank/DDBJ databases">
        <authorList>
            <person name="Chen Y."/>
            <person name="Shah S."/>
            <person name="Dougan E. K."/>
            <person name="Thang M."/>
            <person name="Chan C."/>
        </authorList>
    </citation>
    <scope>NUCLEOTIDE SEQUENCE [LARGE SCALE GENOMIC DNA]</scope>
</reference>
<proteinExistence type="predicted"/>
<keyword evidence="1" id="KW-0472">Membrane</keyword>
<feature type="transmembrane region" description="Helical" evidence="1">
    <location>
        <begin position="130"/>
        <end position="155"/>
    </location>
</feature>
<dbReference type="Proteomes" id="UP001152797">
    <property type="component" value="Unassembled WGS sequence"/>
</dbReference>
<dbReference type="EMBL" id="CAMXCT030003446">
    <property type="protein sequence ID" value="CAL4791833.1"/>
    <property type="molecule type" value="Genomic_DNA"/>
</dbReference>
<accession>A0A9P1D7M2</accession>
<gene>
    <name evidence="2" type="ORF">C1SCF055_LOCUS30303</name>
</gene>
<keyword evidence="1" id="KW-1133">Transmembrane helix</keyword>
<sequence length="177" mass="20130">MTVTKKQQKIHAIPRWSPLQFIFRLYFHPTDCRETSNEIDQDCIGTEPLIHTIGTRHMWPSDPQPAMTRTTCAQFNETEVVWSEAVTEIYGKKVHVDCFSSPSCGTGVQRTTSTVLHAPDVWGTFADAMFFLWICLLILVVAITLAEPLVAFGTARLNPLRSRERLHGSCWINVHEM</sequence>
<organism evidence="2">
    <name type="scientific">Cladocopium goreaui</name>
    <dbReference type="NCBI Taxonomy" id="2562237"/>
    <lineage>
        <taxon>Eukaryota</taxon>
        <taxon>Sar</taxon>
        <taxon>Alveolata</taxon>
        <taxon>Dinophyceae</taxon>
        <taxon>Suessiales</taxon>
        <taxon>Symbiodiniaceae</taxon>
        <taxon>Cladocopium</taxon>
    </lineage>
</organism>
<dbReference type="AlphaFoldDB" id="A0A9P1D7M2"/>
<reference evidence="2" key="1">
    <citation type="submission" date="2022-10" db="EMBL/GenBank/DDBJ databases">
        <authorList>
            <person name="Chen Y."/>
            <person name="Dougan E. K."/>
            <person name="Chan C."/>
            <person name="Rhodes N."/>
            <person name="Thang M."/>
        </authorList>
    </citation>
    <scope>NUCLEOTIDE SEQUENCE</scope>
</reference>
<name>A0A9P1D7M2_9DINO</name>
<protein>
    <submittedName>
        <fullName evidence="2">Uncharacterized protein</fullName>
    </submittedName>
</protein>
<dbReference type="EMBL" id="CAMXCT020003446">
    <property type="protein sequence ID" value="CAL1157896.1"/>
    <property type="molecule type" value="Genomic_DNA"/>
</dbReference>
<evidence type="ECO:0000313" key="4">
    <source>
        <dbReference type="Proteomes" id="UP001152797"/>
    </source>
</evidence>
<keyword evidence="1" id="KW-0812">Transmembrane</keyword>
<evidence type="ECO:0000313" key="3">
    <source>
        <dbReference type="EMBL" id="CAL1157896.1"/>
    </source>
</evidence>
<comment type="caution">
    <text evidence="2">The sequence shown here is derived from an EMBL/GenBank/DDBJ whole genome shotgun (WGS) entry which is preliminary data.</text>
</comment>
<dbReference type="EMBL" id="CAMXCT010003446">
    <property type="protein sequence ID" value="CAI4004521.1"/>
    <property type="molecule type" value="Genomic_DNA"/>
</dbReference>
<evidence type="ECO:0000256" key="1">
    <source>
        <dbReference type="SAM" id="Phobius"/>
    </source>
</evidence>
<keyword evidence="4" id="KW-1185">Reference proteome</keyword>
<evidence type="ECO:0000313" key="2">
    <source>
        <dbReference type="EMBL" id="CAI4004521.1"/>
    </source>
</evidence>